<accession>A0A1I7WRK0</accession>
<proteinExistence type="predicted"/>
<protein>
    <submittedName>
        <fullName evidence="3">Uncharacterized protein</fullName>
    </submittedName>
</protein>
<feature type="transmembrane region" description="Helical" evidence="1">
    <location>
        <begin position="12"/>
        <end position="31"/>
    </location>
</feature>
<evidence type="ECO:0000313" key="2">
    <source>
        <dbReference type="Proteomes" id="UP000095283"/>
    </source>
</evidence>
<keyword evidence="1" id="KW-1133">Transmembrane helix</keyword>
<dbReference type="Proteomes" id="UP000095283">
    <property type="component" value="Unplaced"/>
</dbReference>
<keyword evidence="2" id="KW-1185">Reference proteome</keyword>
<name>A0A1I7WRK0_HETBA</name>
<organism evidence="2 3">
    <name type="scientific">Heterorhabditis bacteriophora</name>
    <name type="common">Entomopathogenic nematode worm</name>
    <dbReference type="NCBI Taxonomy" id="37862"/>
    <lineage>
        <taxon>Eukaryota</taxon>
        <taxon>Metazoa</taxon>
        <taxon>Ecdysozoa</taxon>
        <taxon>Nematoda</taxon>
        <taxon>Chromadorea</taxon>
        <taxon>Rhabditida</taxon>
        <taxon>Rhabditina</taxon>
        <taxon>Rhabditomorpha</taxon>
        <taxon>Strongyloidea</taxon>
        <taxon>Heterorhabditidae</taxon>
        <taxon>Heterorhabditis</taxon>
    </lineage>
</organism>
<sequence length="52" mass="5713">MPSSNSQRRVFPVSSCVVVGHAVATTLVMWIEVELMSTKGAELKCRSSRDKC</sequence>
<reference evidence="3" key="1">
    <citation type="submission" date="2016-11" db="UniProtKB">
        <authorList>
            <consortium name="WormBaseParasite"/>
        </authorList>
    </citation>
    <scope>IDENTIFICATION</scope>
</reference>
<keyword evidence="1" id="KW-0812">Transmembrane</keyword>
<evidence type="ECO:0000256" key="1">
    <source>
        <dbReference type="SAM" id="Phobius"/>
    </source>
</evidence>
<dbReference type="WBParaSite" id="Hba_07806">
    <property type="protein sequence ID" value="Hba_07806"/>
    <property type="gene ID" value="Hba_07806"/>
</dbReference>
<evidence type="ECO:0000313" key="3">
    <source>
        <dbReference type="WBParaSite" id="Hba_07806"/>
    </source>
</evidence>
<dbReference type="AlphaFoldDB" id="A0A1I7WRK0"/>
<keyword evidence="1" id="KW-0472">Membrane</keyword>